<evidence type="ECO:0008006" key="4">
    <source>
        <dbReference type="Google" id="ProtNLM"/>
    </source>
</evidence>
<sequence length="308" mass="34553">MDALDNRESSLKELPTRELKLKRHKVRRDSPTIPPVRLRLKSNTSPLNSETDVEKCFSDRSVSSSPDSVNQELASVFMPSLYKVSSHINSLPSSPLTNESSNNEPYEVFHFAPPTNFFEHEDYDQPLDMSRKRPQKTVSTESQTSLQQQLRPSVIKCASALLRTPCNLSDLAHQMCATNVSDNNSNDIAERDSQCLNSHVNNNVDAEETKDVRPGHRREIVSGSCDPVIDEHFRRSLGKDYQNIFSKSTSNNVSITVDDHFAKALGETWHQIQQSKSVVNSVSSAHSQNSLPTHSPSQFLHQPSEILS</sequence>
<organism evidence="2 3">
    <name type="scientific">Caerostris darwini</name>
    <dbReference type="NCBI Taxonomy" id="1538125"/>
    <lineage>
        <taxon>Eukaryota</taxon>
        <taxon>Metazoa</taxon>
        <taxon>Ecdysozoa</taxon>
        <taxon>Arthropoda</taxon>
        <taxon>Chelicerata</taxon>
        <taxon>Arachnida</taxon>
        <taxon>Araneae</taxon>
        <taxon>Araneomorphae</taxon>
        <taxon>Entelegynae</taxon>
        <taxon>Araneoidea</taxon>
        <taxon>Araneidae</taxon>
        <taxon>Caerostris</taxon>
    </lineage>
</organism>
<dbReference type="AlphaFoldDB" id="A0AAV4UUP7"/>
<evidence type="ECO:0000313" key="3">
    <source>
        <dbReference type="Proteomes" id="UP001054837"/>
    </source>
</evidence>
<feature type="compositionally biased region" description="Basic and acidic residues" evidence="1">
    <location>
        <begin position="1"/>
        <end position="19"/>
    </location>
</feature>
<gene>
    <name evidence="2" type="ORF">CDAR_588641</name>
</gene>
<feature type="compositionally biased region" description="Low complexity" evidence="1">
    <location>
        <begin position="280"/>
        <end position="290"/>
    </location>
</feature>
<feature type="compositionally biased region" description="Polar residues" evidence="1">
    <location>
        <begin position="41"/>
        <end position="50"/>
    </location>
</feature>
<dbReference type="InterPro" id="IPR006627">
    <property type="entry name" value="TDU_repeat"/>
</dbReference>
<feature type="region of interest" description="Disordered" evidence="1">
    <location>
        <begin position="127"/>
        <end position="147"/>
    </location>
</feature>
<comment type="caution">
    <text evidence="2">The sequence shown here is derived from an EMBL/GenBank/DDBJ whole genome shotgun (WGS) entry which is preliminary data.</text>
</comment>
<feature type="compositionally biased region" description="Polar residues" evidence="1">
    <location>
        <begin position="291"/>
        <end position="308"/>
    </location>
</feature>
<evidence type="ECO:0000313" key="2">
    <source>
        <dbReference type="EMBL" id="GIY61611.1"/>
    </source>
</evidence>
<accession>A0AAV4UUP7</accession>
<proteinExistence type="predicted"/>
<dbReference type="PANTHER" id="PTHR17604">
    <property type="entry name" value="TRANSCRIPTION COFACTOR VESTIGIAL-LIKE PROTEIN 4"/>
    <property type="match status" value="1"/>
</dbReference>
<dbReference type="SMART" id="SM00711">
    <property type="entry name" value="TDU"/>
    <property type="match status" value="2"/>
</dbReference>
<dbReference type="Proteomes" id="UP001054837">
    <property type="component" value="Unassembled WGS sequence"/>
</dbReference>
<dbReference type="Pfam" id="PF15245">
    <property type="entry name" value="VGLL4"/>
    <property type="match status" value="2"/>
</dbReference>
<reference evidence="2 3" key="1">
    <citation type="submission" date="2021-06" db="EMBL/GenBank/DDBJ databases">
        <title>Caerostris darwini draft genome.</title>
        <authorList>
            <person name="Kono N."/>
            <person name="Arakawa K."/>
        </authorList>
    </citation>
    <scope>NUCLEOTIDE SEQUENCE [LARGE SCALE GENOMIC DNA]</scope>
</reference>
<dbReference type="PANTHER" id="PTHR17604:SF7">
    <property type="entry name" value="TONDU-DOMAIN-CONTAINING GROWTH INHIBITOR, ISOFORM A"/>
    <property type="match status" value="1"/>
</dbReference>
<dbReference type="EMBL" id="BPLQ01011962">
    <property type="protein sequence ID" value="GIY61611.1"/>
    <property type="molecule type" value="Genomic_DNA"/>
</dbReference>
<dbReference type="GO" id="GO:0001223">
    <property type="term" value="F:transcription coactivator binding"/>
    <property type="evidence" value="ECO:0007669"/>
    <property type="project" value="TreeGrafter"/>
</dbReference>
<dbReference type="InterPro" id="IPR028184">
    <property type="entry name" value="VGLL4"/>
</dbReference>
<dbReference type="GO" id="GO:0045892">
    <property type="term" value="P:negative regulation of DNA-templated transcription"/>
    <property type="evidence" value="ECO:0007669"/>
    <property type="project" value="TreeGrafter"/>
</dbReference>
<evidence type="ECO:0000256" key="1">
    <source>
        <dbReference type="SAM" id="MobiDB-lite"/>
    </source>
</evidence>
<protein>
    <recommendedName>
        <fullName evidence="4">Transcription cofactor vestigial-like protein 4</fullName>
    </recommendedName>
</protein>
<keyword evidence="3" id="KW-1185">Reference proteome</keyword>
<feature type="region of interest" description="Disordered" evidence="1">
    <location>
        <begin position="280"/>
        <end position="308"/>
    </location>
</feature>
<name>A0AAV4UUP7_9ARAC</name>
<feature type="region of interest" description="Disordered" evidence="1">
    <location>
        <begin position="1"/>
        <end position="53"/>
    </location>
</feature>